<dbReference type="AlphaFoldDB" id="A0A1H3JCB0"/>
<keyword evidence="6" id="KW-1185">Reference proteome</keyword>
<gene>
    <name evidence="5" type="ORF">SAMN04488579_12827</name>
</gene>
<dbReference type="InterPro" id="IPR026888">
    <property type="entry name" value="AcetylCoA_hyd_C"/>
</dbReference>
<dbReference type="SUPFAM" id="SSF100950">
    <property type="entry name" value="NagB/RpiA/CoA transferase-like"/>
    <property type="match status" value="2"/>
</dbReference>
<dbReference type="InterPro" id="IPR038460">
    <property type="entry name" value="AcetylCoA_hyd_C_sf"/>
</dbReference>
<dbReference type="GO" id="GO:0008775">
    <property type="term" value="F:acetate CoA-transferase activity"/>
    <property type="evidence" value="ECO:0007669"/>
    <property type="project" value="InterPro"/>
</dbReference>
<name>A0A1H3JCB0_EUBBA</name>
<dbReference type="GO" id="GO:0006083">
    <property type="term" value="P:acetate metabolic process"/>
    <property type="evidence" value="ECO:0007669"/>
    <property type="project" value="InterPro"/>
</dbReference>
<evidence type="ECO:0000259" key="3">
    <source>
        <dbReference type="Pfam" id="PF02550"/>
    </source>
</evidence>
<dbReference type="PANTHER" id="PTHR21432">
    <property type="entry name" value="ACETYL-COA HYDROLASE-RELATED"/>
    <property type="match status" value="1"/>
</dbReference>
<dbReference type="STRING" id="1528.SAMN04488579_12827"/>
<dbReference type="Proteomes" id="UP000199652">
    <property type="component" value="Unassembled WGS sequence"/>
</dbReference>
<reference evidence="6" key="1">
    <citation type="submission" date="2016-10" db="EMBL/GenBank/DDBJ databases">
        <authorList>
            <person name="Varghese N."/>
            <person name="Submissions S."/>
        </authorList>
    </citation>
    <scope>NUCLEOTIDE SEQUENCE [LARGE SCALE GENOMIC DNA]</scope>
    <source>
        <strain evidence="6">VPI 5359</strain>
    </source>
</reference>
<dbReference type="Gene3D" id="3.30.750.70">
    <property type="entry name" value="4-hydroxybutyrate coenzyme like domains"/>
    <property type="match status" value="1"/>
</dbReference>
<evidence type="ECO:0000256" key="1">
    <source>
        <dbReference type="ARBA" id="ARBA00009632"/>
    </source>
</evidence>
<dbReference type="Gene3D" id="3.40.1080.20">
    <property type="entry name" value="Acetyl-CoA hydrolase/transferase C-terminal domain"/>
    <property type="match status" value="1"/>
</dbReference>
<protein>
    <submittedName>
        <fullName evidence="5">4-hydroxybutyrate CoA-transferase</fullName>
    </submittedName>
</protein>
<organism evidence="5 6">
    <name type="scientific">Eubacterium barkeri</name>
    <name type="common">Clostridium barkeri</name>
    <dbReference type="NCBI Taxonomy" id="1528"/>
    <lineage>
        <taxon>Bacteria</taxon>
        <taxon>Bacillati</taxon>
        <taxon>Bacillota</taxon>
        <taxon>Clostridia</taxon>
        <taxon>Eubacteriales</taxon>
        <taxon>Eubacteriaceae</taxon>
        <taxon>Eubacterium</taxon>
    </lineage>
</organism>
<dbReference type="EMBL" id="FNOU01000028">
    <property type="protein sequence ID" value="SDY37209.1"/>
    <property type="molecule type" value="Genomic_DNA"/>
</dbReference>
<dbReference type="Pfam" id="PF02550">
    <property type="entry name" value="AcetylCoA_hydro"/>
    <property type="match status" value="1"/>
</dbReference>
<keyword evidence="2 5" id="KW-0808">Transferase</keyword>
<evidence type="ECO:0000313" key="6">
    <source>
        <dbReference type="Proteomes" id="UP000199652"/>
    </source>
</evidence>
<evidence type="ECO:0000256" key="2">
    <source>
        <dbReference type="ARBA" id="ARBA00022679"/>
    </source>
</evidence>
<dbReference type="PANTHER" id="PTHR21432:SF20">
    <property type="entry name" value="ACETYL-COA HYDROLASE"/>
    <property type="match status" value="1"/>
</dbReference>
<dbReference type="InterPro" id="IPR037171">
    <property type="entry name" value="NagB/RpiA_transferase-like"/>
</dbReference>
<dbReference type="InterPro" id="IPR003702">
    <property type="entry name" value="ActCoA_hydro_N"/>
</dbReference>
<dbReference type="Gene3D" id="3.40.1080.10">
    <property type="entry name" value="Glutaconate Coenzyme A-transferase"/>
    <property type="match status" value="1"/>
</dbReference>
<dbReference type="InterPro" id="IPR046433">
    <property type="entry name" value="ActCoA_hydro"/>
</dbReference>
<dbReference type="OrthoDB" id="9801795at2"/>
<accession>A0A1H3JCB0</accession>
<dbReference type="RefSeq" id="WP_090246980.1">
    <property type="nucleotide sequence ID" value="NZ_FNOU01000028.1"/>
</dbReference>
<sequence>MDWKEKYKDRIVTAQEAVAQIRSGDKIIFGDWLGEPRALVSALMDRAEDLQDVEIIHGMSPGPNTHLMPEMATHFHHTALFLGGASRKAYREGRIDFIGGTCFHQWPIMFEQNADLNPHWAFIQLSPPDENGMCSFGNSCCFTEPAARTAQHTIAQINENMPYVGGTQIHLDQLDYIVPYDEPLYTIGPSPSDPTTTKIAENVALLVENGATLQLGIGSLPDAVLRCLNKKKDLGIHSETLTESIMDLVNAGVVTNKCKTLHPGVCVGAQAAGSADFFKFMDHNPLFELYPVDYVNDPYIIGKNSKMTSINTCVAVDLLGQATAESVNGREFSGIGGQLDHVRGSQLSEGGKSILALSSTTKNDTISKITASHVPGTVITVSRYDIDYVVTEYGIAALKYKTVRQRAESLIAIAHPKFRETLTIEAKEMGLM</sequence>
<feature type="domain" description="Acetyl-CoA hydrolase/transferase C-terminal" evidence="4">
    <location>
        <begin position="273"/>
        <end position="425"/>
    </location>
</feature>
<comment type="similarity">
    <text evidence="1">Belongs to the acetyl-CoA hydrolase/transferase family.</text>
</comment>
<feature type="domain" description="Acetyl-CoA hydrolase/transferase N-terminal" evidence="3">
    <location>
        <begin position="4"/>
        <end position="182"/>
    </location>
</feature>
<evidence type="ECO:0000313" key="5">
    <source>
        <dbReference type="EMBL" id="SDY37209.1"/>
    </source>
</evidence>
<evidence type="ECO:0000259" key="4">
    <source>
        <dbReference type="Pfam" id="PF13336"/>
    </source>
</evidence>
<proteinExistence type="inferred from homology"/>
<dbReference type="Pfam" id="PF13336">
    <property type="entry name" value="AcetylCoA_hyd_C"/>
    <property type="match status" value="1"/>
</dbReference>